<dbReference type="RefSeq" id="WP_012303476.1">
    <property type="nucleotide sequence ID" value="NZ_CP009792.1"/>
</dbReference>
<feature type="signal peptide" evidence="1">
    <location>
        <begin position="1"/>
        <end position="22"/>
    </location>
</feature>
<organism evidence="2">
    <name type="scientific">Yersinia pseudotuberculosis serotype O:3 (strain YPIII)</name>
    <dbReference type="NCBI Taxonomy" id="502800"/>
    <lineage>
        <taxon>Bacteria</taxon>
        <taxon>Pseudomonadati</taxon>
        <taxon>Pseudomonadota</taxon>
        <taxon>Gammaproteobacteria</taxon>
        <taxon>Enterobacterales</taxon>
        <taxon>Yersiniaceae</taxon>
        <taxon>Yersinia</taxon>
    </lineage>
</organism>
<evidence type="ECO:0000256" key="1">
    <source>
        <dbReference type="SAM" id="SignalP"/>
    </source>
</evidence>
<dbReference type="AlphaFoldDB" id="A0A0H3AZ24"/>
<sequence length="58" mass="6281" precursor="true">MKKIIASLLLVCASYSIAPVYASGINWHLDRCPQGSGAMVSYDENGKEDFFQCLPGAN</sequence>
<name>A0A0H3AZ24_YERPY</name>
<dbReference type="EMBL" id="CP000950">
    <property type="protein sequence ID" value="ACA66760.1"/>
    <property type="molecule type" value="Genomic_DNA"/>
</dbReference>
<proteinExistence type="predicted"/>
<protein>
    <recommendedName>
        <fullName evidence="3">Lipoprotein</fullName>
    </recommendedName>
</protein>
<dbReference type="PATRIC" id="fig|502800.11.peg.1066"/>
<dbReference type="KEGG" id="ypy:YPK_0457"/>
<evidence type="ECO:0000313" key="2">
    <source>
        <dbReference type="EMBL" id="ACA66760.1"/>
    </source>
</evidence>
<reference evidence="2" key="1">
    <citation type="submission" date="2008-02" db="EMBL/GenBank/DDBJ databases">
        <title>Complete sequence of Yersinia pseudotuberculosis YPIII.</title>
        <authorList>
            <consortium name="US DOE Joint Genome Institute"/>
            <person name="Challacombe J.F."/>
            <person name="Bruce D."/>
            <person name="Detter J.C."/>
            <person name="Green L."/>
            <person name="Land M."/>
            <person name="Munk C."/>
            <person name="Lindler L.E."/>
            <person name="Nikolich M.P."/>
            <person name="Brettin T."/>
        </authorList>
    </citation>
    <scope>NUCLEOTIDE SEQUENCE</scope>
    <source>
        <strain evidence="2">YPIII</strain>
    </source>
</reference>
<accession>A0A0H3AZ24</accession>
<feature type="chain" id="PRO_5002604808" description="Lipoprotein" evidence="1">
    <location>
        <begin position="23"/>
        <end position="58"/>
    </location>
</feature>
<evidence type="ECO:0008006" key="3">
    <source>
        <dbReference type="Google" id="ProtNLM"/>
    </source>
</evidence>
<keyword evidence="1" id="KW-0732">Signal</keyword>
<gene>
    <name evidence="2" type="ordered locus">YPK_0457</name>
</gene>